<sequence length="141" mass="15355">MITFRRMPAHHSLYLGLLCLLPVSAMAQGFYGGNEYLLSPPSPPPPPVREFTHLPPPPPPPSSLAGTWQRDGYRPKSLPAPWAAPLWGTYQNPTVSPQNGWNAPDFLPWGTYVPSQAPYPGLPYPPAPPSRSCIDQSCTGP</sequence>
<feature type="chain" id="PRO_5047057373" description="Secreted protein" evidence="2">
    <location>
        <begin position="28"/>
        <end position="141"/>
    </location>
</feature>
<feature type="signal peptide" evidence="2">
    <location>
        <begin position="1"/>
        <end position="27"/>
    </location>
</feature>
<keyword evidence="2" id="KW-0732">Signal</keyword>
<dbReference type="RefSeq" id="WP_266116615.1">
    <property type="nucleotide sequence ID" value="NZ_JANIDY010000002.1"/>
</dbReference>
<accession>A0ABT3WG73</accession>
<evidence type="ECO:0008006" key="5">
    <source>
        <dbReference type="Google" id="ProtNLM"/>
    </source>
</evidence>
<keyword evidence="4" id="KW-1185">Reference proteome</keyword>
<proteinExistence type="predicted"/>
<evidence type="ECO:0000313" key="4">
    <source>
        <dbReference type="Proteomes" id="UP001165576"/>
    </source>
</evidence>
<protein>
    <recommendedName>
        <fullName evidence="5">Secreted protein</fullName>
    </recommendedName>
</protein>
<organism evidence="3 4">
    <name type="scientific">Bombella pluederhausensis</name>
    <dbReference type="NCBI Taxonomy" id="2967336"/>
    <lineage>
        <taxon>Bacteria</taxon>
        <taxon>Pseudomonadati</taxon>
        <taxon>Pseudomonadota</taxon>
        <taxon>Alphaproteobacteria</taxon>
        <taxon>Acetobacterales</taxon>
        <taxon>Acetobacteraceae</taxon>
        <taxon>Bombella</taxon>
    </lineage>
</organism>
<name>A0ABT3WG73_9PROT</name>
<feature type="region of interest" description="Disordered" evidence="1">
    <location>
        <begin position="38"/>
        <end position="70"/>
    </location>
</feature>
<comment type="caution">
    <text evidence="3">The sequence shown here is derived from an EMBL/GenBank/DDBJ whole genome shotgun (WGS) entry which is preliminary data.</text>
</comment>
<feature type="compositionally biased region" description="Pro residues" evidence="1">
    <location>
        <begin position="120"/>
        <end position="129"/>
    </location>
</feature>
<gene>
    <name evidence="3" type="ORF">NQF86_05425</name>
</gene>
<dbReference type="EMBL" id="JANIDY010000002">
    <property type="protein sequence ID" value="MCX5618102.1"/>
    <property type="molecule type" value="Genomic_DNA"/>
</dbReference>
<reference evidence="3" key="1">
    <citation type="submission" date="2022-07" db="EMBL/GenBank/DDBJ databases">
        <title>Bombella genomes.</title>
        <authorList>
            <person name="Harer L."/>
            <person name="Styblova S."/>
            <person name="Ehrmann M."/>
        </authorList>
    </citation>
    <scope>NUCLEOTIDE SEQUENCE</scope>
    <source>
        <strain evidence="3">TMW 2.2543</strain>
    </source>
</reference>
<feature type="region of interest" description="Disordered" evidence="1">
    <location>
        <begin position="120"/>
        <end position="141"/>
    </location>
</feature>
<evidence type="ECO:0000256" key="2">
    <source>
        <dbReference type="SAM" id="SignalP"/>
    </source>
</evidence>
<feature type="compositionally biased region" description="Pro residues" evidence="1">
    <location>
        <begin position="40"/>
        <end position="62"/>
    </location>
</feature>
<evidence type="ECO:0000256" key="1">
    <source>
        <dbReference type="SAM" id="MobiDB-lite"/>
    </source>
</evidence>
<evidence type="ECO:0000313" key="3">
    <source>
        <dbReference type="EMBL" id="MCX5618102.1"/>
    </source>
</evidence>
<dbReference type="Proteomes" id="UP001165576">
    <property type="component" value="Unassembled WGS sequence"/>
</dbReference>